<dbReference type="EMBL" id="JAAXKY010000060">
    <property type="protein sequence ID" value="NMH79128.1"/>
    <property type="molecule type" value="Genomic_DNA"/>
</dbReference>
<dbReference type="PANTHER" id="PTHR46865">
    <property type="entry name" value="OXIDOREDUCTASE-RELATED"/>
    <property type="match status" value="1"/>
</dbReference>
<evidence type="ECO:0000259" key="1">
    <source>
        <dbReference type="Pfam" id="PF01494"/>
    </source>
</evidence>
<name>A0ABX1RFE8_9PSEU</name>
<proteinExistence type="predicted"/>
<dbReference type="InterPro" id="IPR051704">
    <property type="entry name" value="FAD_aromatic-hydroxylase"/>
</dbReference>
<dbReference type="Gene3D" id="3.30.9.10">
    <property type="entry name" value="D-Amino Acid Oxidase, subunit A, domain 2"/>
    <property type="match status" value="1"/>
</dbReference>
<organism evidence="2 3">
    <name type="scientific">Pseudonocardia xinjiangensis</name>
    <dbReference type="NCBI Taxonomy" id="75289"/>
    <lineage>
        <taxon>Bacteria</taxon>
        <taxon>Bacillati</taxon>
        <taxon>Actinomycetota</taxon>
        <taxon>Actinomycetes</taxon>
        <taxon>Pseudonocardiales</taxon>
        <taxon>Pseudonocardiaceae</taxon>
        <taxon>Pseudonocardia</taxon>
    </lineage>
</organism>
<dbReference type="InterPro" id="IPR002938">
    <property type="entry name" value="FAD-bd"/>
</dbReference>
<keyword evidence="2" id="KW-0560">Oxidoreductase</keyword>
<dbReference type="GO" id="GO:0004497">
    <property type="term" value="F:monooxygenase activity"/>
    <property type="evidence" value="ECO:0007669"/>
    <property type="project" value="UniProtKB-KW"/>
</dbReference>
<sequence length="400" mass="41438">MTVDHGEHGTNGRGRAGRALIAGAGIAGLATATRLGRIGWETLIVERAPGRRSSGYLVNLVGPGYDAAEQLGILPELEARDLGTFTSILVKADGRHKFAVPQSVVQAALGGRAVTVFRGDLESALYRAVQDDIEIRFATTVARVEDGDDGVSVTLSDGSTERVDLLVGADGLHSGVRAAVIGAERDLRVDLGLVVAAFPLDDAPASVPDASGTTFIGPGRTAAVINLGSERSSAFFTYRCPDPDAELARGAADALAAAFGDLGGGVPDALRQLAANPSAAYFDSVSQIVADRWSSGRVVLLGDAAWCVTLFAGYGATLAMTGADRLGTALEDAADIGVTAALDRWEAALRPTITKRQAAARAGVRQYAPPTHAHVWLTDMTMRAMLIPAGAQRPVTPSST</sequence>
<dbReference type="Pfam" id="PF01494">
    <property type="entry name" value="FAD_binding_3"/>
    <property type="match status" value="1"/>
</dbReference>
<dbReference type="Proteomes" id="UP001296706">
    <property type="component" value="Unassembled WGS sequence"/>
</dbReference>
<reference evidence="2 3" key="1">
    <citation type="submission" date="2020-04" db="EMBL/GenBank/DDBJ databases">
        <authorList>
            <person name="Klaysubun C."/>
            <person name="Duangmal K."/>
            <person name="Lipun K."/>
        </authorList>
    </citation>
    <scope>NUCLEOTIDE SEQUENCE [LARGE SCALE GENOMIC DNA]</scope>
    <source>
        <strain evidence="2 3">JCM 11839</strain>
    </source>
</reference>
<evidence type="ECO:0000313" key="2">
    <source>
        <dbReference type="EMBL" id="NMH79128.1"/>
    </source>
</evidence>
<dbReference type="SUPFAM" id="SSF51905">
    <property type="entry name" value="FAD/NAD(P)-binding domain"/>
    <property type="match status" value="1"/>
</dbReference>
<accession>A0ABX1RFE8</accession>
<evidence type="ECO:0000313" key="3">
    <source>
        <dbReference type="Proteomes" id="UP001296706"/>
    </source>
</evidence>
<keyword evidence="2" id="KW-0503">Monooxygenase</keyword>
<dbReference type="Gene3D" id="3.50.50.60">
    <property type="entry name" value="FAD/NAD(P)-binding domain"/>
    <property type="match status" value="1"/>
</dbReference>
<dbReference type="PANTHER" id="PTHR46865:SF8">
    <property type="entry name" value="POSSIBLE OXIDOREDUCTASE"/>
    <property type="match status" value="1"/>
</dbReference>
<gene>
    <name evidence="2" type="ORF">HF577_18795</name>
</gene>
<dbReference type="PRINTS" id="PR00420">
    <property type="entry name" value="RNGMNOXGNASE"/>
</dbReference>
<feature type="domain" description="FAD-binding" evidence="1">
    <location>
        <begin position="19"/>
        <end position="351"/>
    </location>
</feature>
<dbReference type="InterPro" id="IPR036188">
    <property type="entry name" value="FAD/NAD-bd_sf"/>
</dbReference>
<keyword evidence="3" id="KW-1185">Reference proteome</keyword>
<comment type="caution">
    <text evidence="2">The sequence shown here is derived from an EMBL/GenBank/DDBJ whole genome shotgun (WGS) entry which is preliminary data.</text>
</comment>
<protein>
    <submittedName>
        <fullName evidence="2">Monooxygenase</fullName>
    </submittedName>
</protein>